<protein>
    <submittedName>
        <fullName evidence="4">Tetratricopeptide repeat protein</fullName>
    </submittedName>
</protein>
<dbReference type="PROSITE" id="PS50005">
    <property type="entry name" value="TPR"/>
    <property type="match status" value="6"/>
</dbReference>
<dbReference type="EMBL" id="JAYFUL010000077">
    <property type="protein sequence ID" value="MEA5260950.1"/>
    <property type="molecule type" value="Genomic_DNA"/>
</dbReference>
<keyword evidence="1" id="KW-0677">Repeat</keyword>
<sequence length="390" mass="43935">MKKNRNISLYLLLIVCLVSACISESKKGINIPAVPEVTEKARRDAAIAFLTDAIDASPNSSENYYKRSLLYLENEKITEALEDVNTAISIKPNVGTYFQAKALILRASNQPKLALEAASKAEVLNAESPELYTLLGDLYQQLSMYDKAKAYLRKALQISPNNGETYFVQGEISAKMADTATALGYYQQTLSLKPSFLPVYLKLAQIHTNLREYDIALLYANKGLSFHPKNGNLYLQKGNTYQKSWKLDSAILCFNRAIQLDSSLVEASFNTGLIYFKSRAYRLALPFFERTFRHNPQYPEAKFFVAQCLEYTGNFELAETYYSELLAANSQDYRALNGVYRTQHKQKYGAYSSGVDAKFDTASYQNFEAPARKVDTTSIRPLKPKGILNN</sequence>
<evidence type="ECO:0000256" key="3">
    <source>
        <dbReference type="PROSITE-ProRule" id="PRU00339"/>
    </source>
</evidence>
<dbReference type="SUPFAM" id="SSF81901">
    <property type="entry name" value="HCP-like"/>
    <property type="match status" value="1"/>
</dbReference>
<reference evidence="4 5" key="1">
    <citation type="submission" date="2023-12" db="EMBL/GenBank/DDBJ databases">
        <title>Novel species of the genus Arcicella isolated from rivers.</title>
        <authorList>
            <person name="Lu H."/>
        </authorList>
    </citation>
    <scope>NUCLEOTIDE SEQUENCE [LARGE SCALE GENOMIC DNA]</scope>
    <source>
        <strain evidence="4 5">LMG 21963</strain>
    </source>
</reference>
<evidence type="ECO:0000313" key="4">
    <source>
        <dbReference type="EMBL" id="MEA5260950.1"/>
    </source>
</evidence>
<feature type="repeat" description="TPR" evidence="3">
    <location>
        <begin position="197"/>
        <end position="230"/>
    </location>
</feature>
<dbReference type="SUPFAM" id="SSF48452">
    <property type="entry name" value="TPR-like"/>
    <property type="match status" value="1"/>
</dbReference>
<feature type="repeat" description="TPR" evidence="3">
    <location>
        <begin position="61"/>
        <end position="94"/>
    </location>
</feature>
<feature type="repeat" description="TPR" evidence="3">
    <location>
        <begin position="231"/>
        <end position="264"/>
    </location>
</feature>
<dbReference type="InterPro" id="IPR011990">
    <property type="entry name" value="TPR-like_helical_dom_sf"/>
</dbReference>
<dbReference type="InterPro" id="IPR050498">
    <property type="entry name" value="Ycf3"/>
</dbReference>
<keyword evidence="5" id="KW-1185">Reference proteome</keyword>
<dbReference type="Gene3D" id="1.25.40.10">
    <property type="entry name" value="Tetratricopeptide repeat domain"/>
    <property type="match status" value="1"/>
</dbReference>
<dbReference type="PANTHER" id="PTHR44858">
    <property type="entry name" value="TETRATRICOPEPTIDE REPEAT PROTEIN 6"/>
    <property type="match status" value="1"/>
</dbReference>
<gene>
    <name evidence="4" type="ORF">VB264_24340</name>
</gene>
<dbReference type="RefSeq" id="WP_323253923.1">
    <property type="nucleotide sequence ID" value="NZ_JAYFUL010000077.1"/>
</dbReference>
<keyword evidence="2 3" id="KW-0802">TPR repeat</keyword>
<proteinExistence type="predicted"/>
<dbReference type="PROSITE" id="PS50293">
    <property type="entry name" value="TPR_REGION"/>
    <property type="match status" value="1"/>
</dbReference>
<comment type="caution">
    <text evidence="4">The sequence shown here is derived from an EMBL/GenBank/DDBJ whole genome shotgun (WGS) entry which is preliminary data.</text>
</comment>
<accession>A0ABU5QW37</accession>
<evidence type="ECO:0000256" key="2">
    <source>
        <dbReference type="ARBA" id="ARBA00022803"/>
    </source>
</evidence>
<dbReference type="InterPro" id="IPR019734">
    <property type="entry name" value="TPR_rpt"/>
</dbReference>
<dbReference type="PANTHER" id="PTHR44858:SF1">
    <property type="entry name" value="UDP-N-ACETYLGLUCOSAMINE--PEPTIDE N-ACETYLGLUCOSAMINYLTRANSFERASE SPINDLY-RELATED"/>
    <property type="match status" value="1"/>
</dbReference>
<dbReference type="PROSITE" id="PS51257">
    <property type="entry name" value="PROKAR_LIPOPROTEIN"/>
    <property type="match status" value="1"/>
</dbReference>
<evidence type="ECO:0000313" key="5">
    <source>
        <dbReference type="Proteomes" id="UP001304671"/>
    </source>
</evidence>
<feature type="repeat" description="TPR" evidence="3">
    <location>
        <begin position="129"/>
        <end position="162"/>
    </location>
</feature>
<dbReference type="Pfam" id="PF13181">
    <property type="entry name" value="TPR_8"/>
    <property type="match status" value="3"/>
</dbReference>
<name>A0ABU5QW37_9BACT</name>
<dbReference type="Proteomes" id="UP001304671">
    <property type="component" value="Unassembled WGS sequence"/>
</dbReference>
<dbReference type="SMART" id="SM00028">
    <property type="entry name" value="TPR"/>
    <property type="match status" value="8"/>
</dbReference>
<feature type="repeat" description="TPR" evidence="3">
    <location>
        <begin position="265"/>
        <end position="298"/>
    </location>
</feature>
<evidence type="ECO:0000256" key="1">
    <source>
        <dbReference type="ARBA" id="ARBA00022737"/>
    </source>
</evidence>
<organism evidence="4 5">
    <name type="scientific">Arcicella aquatica</name>
    <dbReference type="NCBI Taxonomy" id="217141"/>
    <lineage>
        <taxon>Bacteria</taxon>
        <taxon>Pseudomonadati</taxon>
        <taxon>Bacteroidota</taxon>
        <taxon>Cytophagia</taxon>
        <taxon>Cytophagales</taxon>
        <taxon>Flectobacillaceae</taxon>
        <taxon>Arcicella</taxon>
    </lineage>
</organism>
<feature type="repeat" description="TPR" evidence="3">
    <location>
        <begin position="163"/>
        <end position="196"/>
    </location>
</feature>
<dbReference type="Pfam" id="PF14559">
    <property type="entry name" value="TPR_19"/>
    <property type="match status" value="1"/>
</dbReference>